<feature type="region of interest" description="Disordered" evidence="1">
    <location>
        <begin position="51"/>
        <end position="84"/>
    </location>
</feature>
<evidence type="ECO:0000256" key="1">
    <source>
        <dbReference type="SAM" id="MobiDB-lite"/>
    </source>
</evidence>
<reference evidence="2" key="2">
    <citation type="submission" date="2020-11" db="EMBL/GenBank/DDBJ databases">
        <authorList>
            <person name="McCartney M.A."/>
            <person name="Auch B."/>
            <person name="Kono T."/>
            <person name="Mallez S."/>
            <person name="Becker A."/>
            <person name="Gohl D.M."/>
            <person name="Silverstein K.A.T."/>
            <person name="Koren S."/>
            <person name="Bechman K.B."/>
            <person name="Herman A."/>
            <person name="Abrahante J.E."/>
            <person name="Garbe J."/>
        </authorList>
    </citation>
    <scope>NUCLEOTIDE SEQUENCE</scope>
    <source>
        <strain evidence="2">Duluth1</strain>
        <tissue evidence="2">Whole animal</tissue>
    </source>
</reference>
<sequence>MFQIRLALLVVQELIWTWELCSALSLVVRVVLALLELPVLEPVFKPEVAPRQAQLGGSGASKGSVCDDRSAKRRETGRNGFRHD</sequence>
<evidence type="ECO:0000313" key="3">
    <source>
        <dbReference type="Proteomes" id="UP000828390"/>
    </source>
</evidence>
<name>A0A9D4MI00_DREPO</name>
<keyword evidence="3" id="KW-1185">Reference proteome</keyword>
<proteinExistence type="predicted"/>
<organism evidence="2 3">
    <name type="scientific">Dreissena polymorpha</name>
    <name type="common">Zebra mussel</name>
    <name type="synonym">Mytilus polymorpha</name>
    <dbReference type="NCBI Taxonomy" id="45954"/>
    <lineage>
        <taxon>Eukaryota</taxon>
        <taxon>Metazoa</taxon>
        <taxon>Spiralia</taxon>
        <taxon>Lophotrochozoa</taxon>
        <taxon>Mollusca</taxon>
        <taxon>Bivalvia</taxon>
        <taxon>Autobranchia</taxon>
        <taxon>Heteroconchia</taxon>
        <taxon>Euheterodonta</taxon>
        <taxon>Imparidentia</taxon>
        <taxon>Neoheterodontei</taxon>
        <taxon>Myida</taxon>
        <taxon>Dreissenoidea</taxon>
        <taxon>Dreissenidae</taxon>
        <taxon>Dreissena</taxon>
    </lineage>
</organism>
<feature type="compositionally biased region" description="Basic and acidic residues" evidence="1">
    <location>
        <begin position="65"/>
        <end position="84"/>
    </location>
</feature>
<reference evidence="2" key="1">
    <citation type="journal article" date="2019" name="bioRxiv">
        <title>The Genome of the Zebra Mussel, Dreissena polymorpha: A Resource for Invasive Species Research.</title>
        <authorList>
            <person name="McCartney M.A."/>
            <person name="Auch B."/>
            <person name="Kono T."/>
            <person name="Mallez S."/>
            <person name="Zhang Y."/>
            <person name="Obille A."/>
            <person name="Becker A."/>
            <person name="Abrahante J.E."/>
            <person name="Garbe J."/>
            <person name="Badalamenti J.P."/>
            <person name="Herman A."/>
            <person name="Mangelson H."/>
            <person name="Liachko I."/>
            <person name="Sullivan S."/>
            <person name="Sone E.D."/>
            <person name="Koren S."/>
            <person name="Silverstein K.A.T."/>
            <person name="Beckman K.B."/>
            <person name="Gohl D.M."/>
        </authorList>
    </citation>
    <scope>NUCLEOTIDE SEQUENCE</scope>
    <source>
        <strain evidence="2">Duluth1</strain>
        <tissue evidence="2">Whole animal</tissue>
    </source>
</reference>
<comment type="caution">
    <text evidence="2">The sequence shown here is derived from an EMBL/GenBank/DDBJ whole genome shotgun (WGS) entry which is preliminary data.</text>
</comment>
<accession>A0A9D4MI00</accession>
<protein>
    <submittedName>
        <fullName evidence="2">Uncharacterized protein</fullName>
    </submittedName>
</protein>
<evidence type="ECO:0000313" key="2">
    <source>
        <dbReference type="EMBL" id="KAH3875682.1"/>
    </source>
</evidence>
<dbReference type="EMBL" id="JAIWYP010000002">
    <property type="protein sequence ID" value="KAH3875682.1"/>
    <property type="molecule type" value="Genomic_DNA"/>
</dbReference>
<gene>
    <name evidence="2" type="ORF">DPMN_038956</name>
</gene>
<dbReference type="Proteomes" id="UP000828390">
    <property type="component" value="Unassembled WGS sequence"/>
</dbReference>
<dbReference type="AlphaFoldDB" id="A0A9D4MI00"/>